<dbReference type="SMART" id="SM00698">
    <property type="entry name" value="MORN"/>
    <property type="match status" value="2"/>
</dbReference>
<keyword evidence="3" id="KW-1185">Reference proteome</keyword>
<evidence type="ECO:0000313" key="3">
    <source>
        <dbReference type="Proteomes" id="UP001295684"/>
    </source>
</evidence>
<evidence type="ECO:0000256" key="1">
    <source>
        <dbReference type="ARBA" id="ARBA00022737"/>
    </source>
</evidence>
<dbReference type="Gene3D" id="2.20.110.10">
    <property type="entry name" value="Histone H3 K4-specific methyltransferase SET7/9 N-terminal domain"/>
    <property type="match status" value="2"/>
</dbReference>
<dbReference type="Proteomes" id="UP001295684">
    <property type="component" value="Unassembled WGS sequence"/>
</dbReference>
<dbReference type="AlphaFoldDB" id="A0AAD1XV59"/>
<evidence type="ECO:0008006" key="4">
    <source>
        <dbReference type="Google" id="ProtNLM"/>
    </source>
</evidence>
<reference evidence="2" key="1">
    <citation type="submission" date="2023-07" db="EMBL/GenBank/DDBJ databases">
        <authorList>
            <consortium name="AG Swart"/>
            <person name="Singh M."/>
            <person name="Singh A."/>
            <person name="Seah K."/>
            <person name="Emmerich C."/>
        </authorList>
    </citation>
    <scope>NUCLEOTIDE SEQUENCE</scope>
    <source>
        <strain evidence="2">DP1</strain>
    </source>
</reference>
<accession>A0AAD1XV59</accession>
<dbReference type="PANTHER" id="PTHR46917">
    <property type="entry name" value="MORN REPEAT-CONTAINING PROTEIN 2"/>
    <property type="match status" value="1"/>
</dbReference>
<dbReference type="InterPro" id="IPR003409">
    <property type="entry name" value="MORN"/>
</dbReference>
<dbReference type="Pfam" id="PF02493">
    <property type="entry name" value="MORN"/>
    <property type="match status" value="2"/>
</dbReference>
<dbReference type="EMBL" id="CAMPGE010020931">
    <property type="protein sequence ID" value="CAI2379111.1"/>
    <property type="molecule type" value="Genomic_DNA"/>
</dbReference>
<proteinExistence type="predicted"/>
<dbReference type="SUPFAM" id="SSF82185">
    <property type="entry name" value="Histone H3 K4-specific methyltransferase SET7/9 N-terminal domain"/>
    <property type="match status" value="1"/>
</dbReference>
<comment type="caution">
    <text evidence="2">The sequence shown here is derived from an EMBL/GenBank/DDBJ whole genome shotgun (WGS) entry which is preliminary data.</text>
</comment>
<keyword evidence="1" id="KW-0677">Repeat</keyword>
<name>A0AAD1XV59_EUPCR</name>
<dbReference type="PANTHER" id="PTHR46917:SF1">
    <property type="entry name" value="MORN REPEAT-CONTAINING PROTEIN 2"/>
    <property type="match status" value="1"/>
</dbReference>
<gene>
    <name evidence="2" type="ORF">ECRASSUSDP1_LOCUS20520</name>
</gene>
<organism evidence="2 3">
    <name type="scientific">Euplotes crassus</name>
    <dbReference type="NCBI Taxonomy" id="5936"/>
    <lineage>
        <taxon>Eukaryota</taxon>
        <taxon>Sar</taxon>
        <taxon>Alveolata</taxon>
        <taxon>Ciliophora</taxon>
        <taxon>Intramacronucleata</taxon>
        <taxon>Spirotrichea</taxon>
        <taxon>Hypotrichia</taxon>
        <taxon>Euplotida</taxon>
        <taxon>Euplotidae</taxon>
        <taxon>Moneuplotes</taxon>
    </lineage>
</organism>
<sequence>MGNCCETREDIIENLPGSIKPRQRKEPGGNNNILSFFGAEDPKPCPLKVFFICLKFVYFLKVKKEIKEYIIENPQILKTPDSLKGDVLKKAKFEYVQDIIKKLKKHRNNTCPFKDKRKQTFKGMTPLESGDKYQGTWVENDQGELIIHGRGLYIYSNGSQYIGWFNEGEIVGMARIVYHNGDIYEGLTKDSKYTGNSKYIFGESHPISGFYEGEFKNNQITGNGKFKVSSRRPLTHIFGEVQVETD</sequence>
<protein>
    <recommendedName>
        <fullName evidence="4">MORN repeat protein</fullName>
    </recommendedName>
</protein>
<evidence type="ECO:0000313" key="2">
    <source>
        <dbReference type="EMBL" id="CAI2379111.1"/>
    </source>
</evidence>
<dbReference type="InterPro" id="IPR052849">
    <property type="entry name" value="MORN_repeat_protein"/>
</dbReference>